<dbReference type="EMBL" id="JBIBEG010000004">
    <property type="protein sequence ID" value="MFF5897913.1"/>
    <property type="molecule type" value="Genomic_DNA"/>
</dbReference>
<keyword evidence="3" id="KW-1185">Reference proteome</keyword>
<dbReference type="RefSeq" id="WP_387903596.1">
    <property type="nucleotide sequence ID" value="NZ_JBIBEG010000004.1"/>
</dbReference>
<gene>
    <name evidence="2" type="ORF">ACFY8O_18520</name>
</gene>
<protein>
    <submittedName>
        <fullName evidence="2">SMI1/KNR4 family protein</fullName>
    </submittedName>
</protein>
<dbReference type="Pfam" id="PF09346">
    <property type="entry name" value="SMI1_KNR4"/>
    <property type="match status" value="1"/>
</dbReference>
<organism evidence="2 3">
    <name type="scientific">Streptomyces argenteolus</name>
    <dbReference type="NCBI Taxonomy" id="67274"/>
    <lineage>
        <taxon>Bacteria</taxon>
        <taxon>Bacillati</taxon>
        <taxon>Actinomycetota</taxon>
        <taxon>Actinomycetes</taxon>
        <taxon>Kitasatosporales</taxon>
        <taxon>Streptomycetaceae</taxon>
        <taxon>Streptomyces</taxon>
    </lineage>
</organism>
<dbReference type="Proteomes" id="UP001602322">
    <property type="component" value="Unassembled WGS sequence"/>
</dbReference>
<comment type="caution">
    <text evidence="2">The sequence shown here is derived from an EMBL/GenBank/DDBJ whole genome shotgun (WGS) entry which is preliminary data.</text>
</comment>
<dbReference type="InterPro" id="IPR037883">
    <property type="entry name" value="Knr4/Smi1-like_sf"/>
</dbReference>
<reference evidence="2 3" key="1">
    <citation type="submission" date="2024-10" db="EMBL/GenBank/DDBJ databases">
        <title>The Natural Products Discovery Center: Release of the First 8490 Sequenced Strains for Exploring Actinobacteria Biosynthetic Diversity.</title>
        <authorList>
            <person name="Kalkreuter E."/>
            <person name="Kautsar S.A."/>
            <person name="Yang D."/>
            <person name="Bader C.D."/>
            <person name="Teijaro C.N."/>
            <person name="Fluegel L."/>
            <person name="Davis C.M."/>
            <person name="Simpson J.R."/>
            <person name="Lauterbach L."/>
            <person name="Steele A.D."/>
            <person name="Gui C."/>
            <person name="Meng S."/>
            <person name="Li G."/>
            <person name="Viehrig K."/>
            <person name="Ye F."/>
            <person name="Su P."/>
            <person name="Kiefer A.F."/>
            <person name="Nichols A."/>
            <person name="Cepeda A.J."/>
            <person name="Yan W."/>
            <person name="Fan B."/>
            <person name="Jiang Y."/>
            <person name="Adhikari A."/>
            <person name="Zheng C.-J."/>
            <person name="Schuster L."/>
            <person name="Cowan T.M."/>
            <person name="Smanski M.J."/>
            <person name="Chevrette M.G."/>
            <person name="De Carvalho L.P.S."/>
            <person name="Shen B."/>
        </authorList>
    </citation>
    <scope>NUCLEOTIDE SEQUENCE [LARGE SCALE GENOMIC DNA]</scope>
    <source>
        <strain evidence="2 3">NPDC012540</strain>
    </source>
</reference>
<dbReference type="SUPFAM" id="SSF160631">
    <property type="entry name" value="SMI1/KNR4-like"/>
    <property type="match status" value="1"/>
</dbReference>
<dbReference type="Gene3D" id="3.40.1580.10">
    <property type="entry name" value="SMI1/KNR4-like"/>
    <property type="match status" value="1"/>
</dbReference>
<sequence>MENSMWAGVRERTHALGADPGSAGVFGSMGHRFLLDEPLTSEEIADLEAQVGVVLPEEYREFLLRVGAGGAGPSYGVFPVRRVQGRWRWEGDGADLADLSRLAEPFPQQGPDPEQVRRLLEERPEEEHFEEIEDFDDAMEAWDERWEPVMFSPGRTVGAVVISHIGCAARQWLILSGPERGRIWSDNRVDDEDLAPLLDERGEPMTFSRWYLTWLDESERQALSAPAGG</sequence>
<feature type="domain" description="Knr4/Smi1-like" evidence="1">
    <location>
        <begin position="38"/>
        <end position="217"/>
    </location>
</feature>
<name>A0ABW6X752_9ACTN</name>
<dbReference type="SMART" id="SM00860">
    <property type="entry name" value="SMI1_KNR4"/>
    <property type="match status" value="1"/>
</dbReference>
<evidence type="ECO:0000313" key="3">
    <source>
        <dbReference type="Proteomes" id="UP001602322"/>
    </source>
</evidence>
<evidence type="ECO:0000259" key="1">
    <source>
        <dbReference type="SMART" id="SM00860"/>
    </source>
</evidence>
<proteinExistence type="predicted"/>
<evidence type="ECO:0000313" key="2">
    <source>
        <dbReference type="EMBL" id="MFF5897913.1"/>
    </source>
</evidence>
<accession>A0ABW6X752</accession>
<dbReference type="InterPro" id="IPR018958">
    <property type="entry name" value="Knr4/Smi1-like_dom"/>
</dbReference>